<comment type="caution">
    <text evidence="1">The sequence shown here is derived from an EMBL/GenBank/DDBJ whole genome shotgun (WGS) entry which is preliminary data.</text>
</comment>
<dbReference type="AlphaFoldDB" id="A0A1Y5EHF6"/>
<proteinExistence type="predicted"/>
<sequence>MSTFILNYFEKDLKLDVNLRYFSLKRVDNVSKQFVDDSFCVNPLELERIIESFQFWSTPFPHKIAFIESFVQLKGNTFI</sequence>
<name>A0A1Y5EHF6_COLPS</name>
<gene>
    <name evidence="1" type="ORF">A9Q75_11220</name>
</gene>
<organism evidence="1 2">
    <name type="scientific">Colwellia psychrerythraea</name>
    <name type="common">Vibrio psychroerythus</name>
    <dbReference type="NCBI Taxonomy" id="28229"/>
    <lineage>
        <taxon>Bacteria</taxon>
        <taxon>Pseudomonadati</taxon>
        <taxon>Pseudomonadota</taxon>
        <taxon>Gammaproteobacteria</taxon>
        <taxon>Alteromonadales</taxon>
        <taxon>Colwelliaceae</taxon>
        <taxon>Colwellia</taxon>
    </lineage>
</organism>
<reference evidence="2" key="1">
    <citation type="journal article" date="2017" name="Proc. Natl. Acad. Sci. U.S.A.">
        <title>Simulation of Deepwater Horizon oil plume reveals substrate specialization within a complex community of hydrocarbon degraders.</title>
        <authorList>
            <person name="Hu P."/>
            <person name="Dubinsky E.A."/>
            <person name="Probst A.J."/>
            <person name="Wang J."/>
            <person name="Sieber C.M.K."/>
            <person name="Tom L.M."/>
            <person name="Gardinali P."/>
            <person name="Banfield J.F."/>
            <person name="Atlas R.M."/>
            <person name="Andersen G.L."/>
        </authorList>
    </citation>
    <scope>NUCLEOTIDE SEQUENCE [LARGE SCALE GENOMIC DNA]</scope>
</reference>
<dbReference type="EMBL" id="MAAF01000066">
    <property type="protein sequence ID" value="OUR80047.1"/>
    <property type="molecule type" value="Genomic_DNA"/>
</dbReference>
<accession>A0A1Y5EHF6</accession>
<evidence type="ECO:0000313" key="2">
    <source>
        <dbReference type="Proteomes" id="UP000243053"/>
    </source>
</evidence>
<dbReference type="Proteomes" id="UP000243053">
    <property type="component" value="Unassembled WGS sequence"/>
</dbReference>
<protein>
    <submittedName>
        <fullName evidence="1">Uncharacterized protein</fullName>
    </submittedName>
</protein>
<evidence type="ECO:0000313" key="1">
    <source>
        <dbReference type="EMBL" id="OUR80047.1"/>
    </source>
</evidence>